<proteinExistence type="predicted"/>
<feature type="chain" id="PRO_5015548365" description="Secreted protein" evidence="1">
    <location>
        <begin position="20"/>
        <end position="87"/>
    </location>
</feature>
<dbReference type="AlphaFoldDB" id="A0A2T3A6M4"/>
<keyword evidence="3" id="KW-1185">Reference proteome</keyword>
<evidence type="ECO:0000313" key="3">
    <source>
        <dbReference type="Proteomes" id="UP000241462"/>
    </source>
</evidence>
<accession>A0A2T3A6M4</accession>
<sequence>MRGVSVLVWLGLASRLYQASKQALARHLDSSLHAYSLTKSMPLFRGRERPATKKNTLADLPASIHREHLERGQSPERKLIPHSWSCC</sequence>
<reference evidence="2 3" key="1">
    <citation type="journal article" date="2018" name="Mycol. Prog.">
        <title>Coniella lustricola, a new species from submerged detritus.</title>
        <authorList>
            <person name="Raudabaugh D.B."/>
            <person name="Iturriaga T."/>
            <person name="Carver A."/>
            <person name="Mondo S."/>
            <person name="Pangilinan J."/>
            <person name="Lipzen A."/>
            <person name="He G."/>
            <person name="Amirebrahimi M."/>
            <person name="Grigoriev I.V."/>
            <person name="Miller A.N."/>
        </authorList>
    </citation>
    <scope>NUCLEOTIDE SEQUENCE [LARGE SCALE GENOMIC DNA]</scope>
    <source>
        <strain evidence="2 3">B22-T-1</strain>
    </source>
</reference>
<evidence type="ECO:0008006" key="4">
    <source>
        <dbReference type="Google" id="ProtNLM"/>
    </source>
</evidence>
<keyword evidence="1" id="KW-0732">Signal</keyword>
<dbReference type="EMBL" id="KZ678453">
    <property type="protein sequence ID" value="PSR83838.1"/>
    <property type="molecule type" value="Genomic_DNA"/>
</dbReference>
<organism evidence="2 3">
    <name type="scientific">Coniella lustricola</name>
    <dbReference type="NCBI Taxonomy" id="2025994"/>
    <lineage>
        <taxon>Eukaryota</taxon>
        <taxon>Fungi</taxon>
        <taxon>Dikarya</taxon>
        <taxon>Ascomycota</taxon>
        <taxon>Pezizomycotina</taxon>
        <taxon>Sordariomycetes</taxon>
        <taxon>Sordariomycetidae</taxon>
        <taxon>Diaporthales</taxon>
        <taxon>Schizoparmaceae</taxon>
        <taxon>Coniella</taxon>
    </lineage>
</organism>
<evidence type="ECO:0000313" key="2">
    <source>
        <dbReference type="EMBL" id="PSR83838.1"/>
    </source>
</evidence>
<feature type="signal peptide" evidence="1">
    <location>
        <begin position="1"/>
        <end position="19"/>
    </location>
</feature>
<protein>
    <recommendedName>
        <fullName evidence="4">Secreted protein</fullName>
    </recommendedName>
</protein>
<name>A0A2T3A6M4_9PEZI</name>
<evidence type="ECO:0000256" key="1">
    <source>
        <dbReference type="SAM" id="SignalP"/>
    </source>
</evidence>
<gene>
    <name evidence="2" type="ORF">BD289DRAFT_435306</name>
</gene>
<dbReference type="Proteomes" id="UP000241462">
    <property type="component" value="Unassembled WGS sequence"/>
</dbReference>
<dbReference type="InParanoid" id="A0A2T3A6M4"/>